<dbReference type="AlphaFoldDB" id="A0A1G6SX47"/>
<gene>
    <name evidence="2" type="ORF">SAMN04488597_1347</name>
</gene>
<reference evidence="2 3" key="1">
    <citation type="submission" date="2016-10" db="EMBL/GenBank/DDBJ databases">
        <authorList>
            <person name="Varghese N."/>
            <person name="Submissions S."/>
        </authorList>
    </citation>
    <scope>NUCLEOTIDE SEQUENCE [LARGE SCALE GENOMIC DNA]</scope>
    <source>
        <strain evidence="2 3">WG10</strain>
    </source>
</reference>
<dbReference type="EMBL" id="FMYT01000034">
    <property type="protein sequence ID" value="SDD21432.1"/>
    <property type="molecule type" value="Genomic_DNA"/>
</dbReference>
<dbReference type="SUPFAM" id="SSF52540">
    <property type="entry name" value="P-loop containing nucleoside triphosphate hydrolases"/>
    <property type="match status" value="1"/>
</dbReference>
<dbReference type="Pfam" id="PF13614">
    <property type="entry name" value="AAA_31"/>
    <property type="match status" value="1"/>
</dbReference>
<accession>A0A1G6SX47</accession>
<dbReference type="PANTHER" id="PTHR13696">
    <property type="entry name" value="P-LOOP CONTAINING NUCLEOSIDE TRIPHOSPHATE HYDROLASE"/>
    <property type="match status" value="1"/>
</dbReference>
<dbReference type="InterPro" id="IPR027417">
    <property type="entry name" value="P-loop_NTPase"/>
</dbReference>
<dbReference type="InterPro" id="IPR050678">
    <property type="entry name" value="DNA_Partitioning_ATPase"/>
</dbReference>
<feature type="domain" description="AAA" evidence="1">
    <location>
        <begin position="4"/>
        <end position="174"/>
    </location>
</feature>
<dbReference type="PANTHER" id="PTHR13696:SF52">
    <property type="entry name" value="PARA FAMILY PROTEIN CT_582"/>
    <property type="match status" value="1"/>
</dbReference>
<dbReference type="Proteomes" id="UP000324896">
    <property type="component" value="Unassembled WGS sequence"/>
</dbReference>
<proteinExistence type="predicted"/>
<sequence>MKAKKIAIINNKGGVGKSTTSVQLAHGLAKLDFKVLLIDLDGQNDSSLFLGFTEKDYENTFFDLMDHRYPAKLSDCIINARENLDLLPNDNIEKINAELHRSSRIDIIMEEILSDLENMDYDFVMFDCGPQRTKVNDAVLCYIDHIIMPVQVESASVRAVGNIYEYLDQLRLDSNLISLIIPNMYDARTNESKANLELLKEIFSDEPEVLTEPINRRVKITEAGRAGKTVFEYDEEAADQFFKVLKRVVEKIV</sequence>
<organism evidence="2 3">
    <name type="scientific">Halanaerobium congolense</name>
    <dbReference type="NCBI Taxonomy" id="54121"/>
    <lineage>
        <taxon>Bacteria</taxon>
        <taxon>Bacillati</taxon>
        <taxon>Bacillota</taxon>
        <taxon>Clostridia</taxon>
        <taxon>Halanaerobiales</taxon>
        <taxon>Halanaerobiaceae</taxon>
        <taxon>Halanaerobium</taxon>
    </lineage>
</organism>
<dbReference type="CDD" id="cd02042">
    <property type="entry name" value="ParAB_family"/>
    <property type="match status" value="1"/>
</dbReference>
<evidence type="ECO:0000313" key="2">
    <source>
        <dbReference type="EMBL" id="SDD21432.1"/>
    </source>
</evidence>
<dbReference type="RefSeq" id="WP_149796958.1">
    <property type="nucleotide sequence ID" value="NZ_FMYT01000034.1"/>
</dbReference>
<evidence type="ECO:0000313" key="3">
    <source>
        <dbReference type="Proteomes" id="UP000324896"/>
    </source>
</evidence>
<evidence type="ECO:0000259" key="1">
    <source>
        <dbReference type="Pfam" id="PF13614"/>
    </source>
</evidence>
<name>A0A1G6SX47_9FIRM</name>
<dbReference type="Gene3D" id="3.40.50.300">
    <property type="entry name" value="P-loop containing nucleotide triphosphate hydrolases"/>
    <property type="match status" value="1"/>
</dbReference>
<protein>
    <submittedName>
        <fullName evidence="2">Chromosome partitioning protein</fullName>
    </submittedName>
</protein>
<dbReference type="InterPro" id="IPR025669">
    <property type="entry name" value="AAA_dom"/>
</dbReference>